<evidence type="ECO:0000313" key="2">
    <source>
        <dbReference type="Proteomes" id="UP001160148"/>
    </source>
</evidence>
<dbReference type="AlphaFoldDB" id="A0AAV0WVM0"/>
<dbReference type="InterPro" id="IPR036875">
    <property type="entry name" value="Znf_CCHC_sf"/>
</dbReference>
<dbReference type="GO" id="GO:0003676">
    <property type="term" value="F:nucleic acid binding"/>
    <property type="evidence" value="ECO:0007669"/>
    <property type="project" value="InterPro"/>
</dbReference>
<sequence length="155" mass="17706">MVMIYDVDKTISPQEIAFNMLSQNTGLGNMLGVAARNIMRRLFKRGPRDKDTVWWECEVRPDIHAKMLTAGRVYIGMSNCRTSEYFDFQQCFTCLKYGHSEKFCKETTMTCTHCGSKGHRDTIKKKTLLFVVTLKIIMLLTPSSSEEGGKQLTMS</sequence>
<reference evidence="1 2" key="1">
    <citation type="submission" date="2023-01" db="EMBL/GenBank/DDBJ databases">
        <authorList>
            <person name="Whitehead M."/>
        </authorList>
    </citation>
    <scope>NUCLEOTIDE SEQUENCE [LARGE SCALE GENOMIC DNA]</scope>
</reference>
<evidence type="ECO:0008006" key="3">
    <source>
        <dbReference type="Google" id="ProtNLM"/>
    </source>
</evidence>
<accession>A0AAV0WVM0</accession>
<keyword evidence="2" id="KW-1185">Reference proteome</keyword>
<comment type="caution">
    <text evidence="1">The sequence shown here is derived from an EMBL/GenBank/DDBJ whole genome shotgun (WGS) entry which is preliminary data.</text>
</comment>
<dbReference type="Proteomes" id="UP001160148">
    <property type="component" value="Unassembled WGS sequence"/>
</dbReference>
<gene>
    <name evidence="1" type="ORF">MEUPH1_LOCUS15279</name>
</gene>
<protein>
    <recommendedName>
        <fullName evidence="3">CCHC-type domain-containing protein</fullName>
    </recommendedName>
</protein>
<dbReference type="Gene3D" id="4.10.60.10">
    <property type="entry name" value="Zinc finger, CCHC-type"/>
    <property type="match status" value="1"/>
</dbReference>
<proteinExistence type="predicted"/>
<dbReference type="EMBL" id="CARXXK010000002">
    <property type="protein sequence ID" value="CAI6359917.1"/>
    <property type="molecule type" value="Genomic_DNA"/>
</dbReference>
<dbReference type="GO" id="GO:0008270">
    <property type="term" value="F:zinc ion binding"/>
    <property type="evidence" value="ECO:0007669"/>
    <property type="project" value="InterPro"/>
</dbReference>
<dbReference type="SUPFAM" id="SSF57756">
    <property type="entry name" value="Retrovirus zinc finger-like domains"/>
    <property type="match status" value="1"/>
</dbReference>
<organism evidence="1 2">
    <name type="scientific">Macrosiphum euphorbiae</name>
    <name type="common">potato aphid</name>
    <dbReference type="NCBI Taxonomy" id="13131"/>
    <lineage>
        <taxon>Eukaryota</taxon>
        <taxon>Metazoa</taxon>
        <taxon>Ecdysozoa</taxon>
        <taxon>Arthropoda</taxon>
        <taxon>Hexapoda</taxon>
        <taxon>Insecta</taxon>
        <taxon>Pterygota</taxon>
        <taxon>Neoptera</taxon>
        <taxon>Paraneoptera</taxon>
        <taxon>Hemiptera</taxon>
        <taxon>Sternorrhyncha</taxon>
        <taxon>Aphidomorpha</taxon>
        <taxon>Aphidoidea</taxon>
        <taxon>Aphididae</taxon>
        <taxon>Macrosiphini</taxon>
        <taxon>Macrosiphum</taxon>
    </lineage>
</organism>
<name>A0AAV0WVM0_9HEMI</name>
<evidence type="ECO:0000313" key="1">
    <source>
        <dbReference type="EMBL" id="CAI6359917.1"/>
    </source>
</evidence>